<evidence type="ECO:0000259" key="2">
    <source>
        <dbReference type="Pfam" id="PF09458"/>
    </source>
</evidence>
<dbReference type="GO" id="GO:0045335">
    <property type="term" value="C:phagocytic vesicle"/>
    <property type="evidence" value="ECO:0007669"/>
    <property type="project" value="TreeGrafter"/>
</dbReference>
<dbReference type="PANTHER" id="PTHR46938">
    <property type="entry name" value="DISCOIDIN-1 SUBUNIT A-RELATED-RELATED"/>
    <property type="match status" value="1"/>
</dbReference>
<dbReference type="InterPro" id="IPR037221">
    <property type="entry name" value="H-type_lectin_dom_sf"/>
</dbReference>
<dbReference type="GO" id="GO:0046871">
    <property type="term" value="F:N-acetylgalactosamine binding"/>
    <property type="evidence" value="ECO:0007669"/>
    <property type="project" value="TreeGrafter"/>
</dbReference>
<accession>A0A816QY12</accession>
<protein>
    <recommendedName>
        <fullName evidence="2">H-type lectin domain-containing protein</fullName>
    </recommendedName>
</protein>
<dbReference type="SUPFAM" id="SSF141086">
    <property type="entry name" value="Agglutinin HPA-like"/>
    <property type="match status" value="1"/>
</dbReference>
<dbReference type="GO" id="GO:0070492">
    <property type="term" value="F:oligosaccharide binding"/>
    <property type="evidence" value="ECO:0007669"/>
    <property type="project" value="TreeGrafter"/>
</dbReference>
<comment type="caution">
    <text evidence="3">The sequence shown here is derived from an EMBL/GenBank/DDBJ whole genome shotgun (WGS) entry which is preliminary data.</text>
</comment>
<keyword evidence="1" id="KW-0732">Signal</keyword>
<evidence type="ECO:0000256" key="1">
    <source>
        <dbReference type="SAM" id="SignalP"/>
    </source>
</evidence>
<dbReference type="GO" id="GO:0030247">
    <property type="term" value="F:polysaccharide binding"/>
    <property type="evidence" value="ECO:0007669"/>
    <property type="project" value="TreeGrafter"/>
</dbReference>
<sequence>MKALVGILIVTVLKCASFSAASISPLSGKYQTTNQCQSGTVCMGYCRVQDNCSQRNVVQAVLFPHPYAHKPNMLTTGLNYIDASNGRNTRLSVTKETITPFGFNVRFNSWDNSITYDACVDWLACP</sequence>
<evidence type="ECO:0000313" key="3">
    <source>
        <dbReference type="EMBL" id="CAF2066846.1"/>
    </source>
</evidence>
<evidence type="ECO:0000313" key="5">
    <source>
        <dbReference type="Proteomes" id="UP000663824"/>
    </source>
</evidence>
<dbReference type="AlphaFoldDB" id="A0A816QY12"/>
<dbReference type="GO" id="GO:0009986">
    <property type="term" value="C:cell surface"/>
    <property type="evidence" value="ECO:0007669"/>
    <property type="project" value="TreeGrafter"/>
</dbReference>
<dbReference type="InterPro" id="IPR052487">
    <property type="entry name" value="Galactose-binding_lectin"/>
</dbReference>
<feature type="signal peptide" evidence="1">
    <location>
        <begin position="1"/>
        <end position="20"/>
    </location>
</feature>
<dbReference type="GO" id="GO:0098609">
    <property type="term" value="P:cell-cell adhesion"/>
    <property type="evidence" value="ECO:0007669"/>
    <property type="project" value="TreeGrafter"/>
</dbReference>
<feature type="chain" id="PRO_5035609995" description="H-type lectin domain-containing protein" evidence="1">
    <location>
        <begin position="21"/>
        <end position="126"/>
    </location>
</feature>
<dbReference type="Pfam" id="PF09458">
    <property type="entry name" value="H_lectin"/>
    <property type="match status" value="1"/>
</dbReference>
<gene>
    <name evidence="3" type="ORF">MBJ925_LOCUS16013</name>
    <name evidence="4" type="ORF">SMN809_LOCUS29366</name>
</gene>
<reference evidence="3" key="1">
    <citation type="submission" date="2021-02" db="EMBL/GenBank/DDBJ databases">
        <authorList>
            <person name="Nowell W R."/>
        </authorList>
    </citation>
    <scope>NUCLEOTIDE SEQUENCE</scope>
</reference>
<dbReference type="Proteomes" id="UP000676336">
    <property type="component" value="Unassembled WGS sequence"/>
</dbReference>
<dbReference type="Proteomes" id="UP000663824">
    <property type="component" value="Unassembled WGS sequence"/>
</dbReference>
<dbReference type="EMBL" id="CAJOBI010051932">
    <property type="protein sequence ID" value="CAF4376220.1"/>
    <property type="molecule type" value="Genomic_DNA"/>
</dbReference>
<proteinExistence type="predicted"/>
<dbReference type="EMBL" id="CAJNRE010007656">
    <property type="protein sequence ID" value="CAF2066846.1"/>
    <property type="molecule type" value="Genomic_DNA"/>
</dbReference>
<name>A0A816QY12_9BILA</name>
<evidence type="ECO:0000313" key="4">
    <source>
        <dbReference type="EMBL" id="CAF4376220.1"/>
    </source>
</evidence>
<dbReference type="GO" id="GO:0098636">
    <property type="term" value="C:protein complex involved in cell adhesion"/>
    <property type="evidence" value="ECO:0007669"/>
    <property type="project" value="TreeGrafter"/>
</dbReference>
<dbReference type="Gene3D" id="2.60.40.2080">
    <property type="match status" value="1"/>
</dbReference>
<dbReference type="InterPro" id="IPR019019">
    <property type="entry name" value="H-type_lectin_domain"/>
</dbReference>
<feature type="domain" description="H-type lectin" evidence="2">
    <location>
        <begin position="59"/>
        <end position="124"/>
    </location>
</feature>
<organism evidence="3 5">
    <name type="scientific">Rotaria magnacalcarata</name>
    <dbReference type="NCBI Taxonomy" id="392030"/>
    <lineage>
        <taxon>Eukaryota</taxon>
        <taxon>Metazoa</taxon>
        <taxon>Spiralia</taxon>
        <taxon>Gnathifera</taxon>
        <taxon>Rotifera</taxon>
        <taxon>Eurotatoria</taxon>
        <taxon>Bdelloidea</taxon>
        <taxon>Philodinida</taxon>
        <taxon>Philodinidae</taxon>
        <taxon>Rotaria</taxon>
    </lineage>
</organism>